<organism evidence="1 2">
    <name type="scientific">Flavobacterium artemisiae</name>
    <dbReference type="NCBI Taxonomy" id="2126556"/>
    <lineage>
        <taxon>Bacteria</taxon>
        <taxon>Pseudomonadati</taxon>
        <taxon>Bacteroidota</taxon>
        <taxon>Flavobacteriia</taxon>
        <taxon>Flavobacteriales</taxon>
        <taxon>Flavobacteriaceae</taxon>
        <taxon>Flavobacterium</taxon>
    </lineage>
</organism>
<evidence type="ECO:0008006" key="3">
    <source>
        <dbReference type="Google" id="ProtNLM"/>
    </source>
</evidence>
<accession>A0ABW4H7Y6</accession>
<dbReference type="EMBL" id="JBHUDZ010000001">
    <property type="protein sequence ID" value="MFD1601291.1"/>
    <property type="molecule type" value="Genomic_DNA"/>
</dbReference>
<gene>
    <name evidence="1" type="ORF">ACFSC2_00910</name>
</gene>
<comment type="caution">
    <text evidence="1">The sequence shown here is derived from an EMBL/GenBank/DDBJ whole genome shotgun (WGS) entry which is preliminary data.</text>
</comment>
<dbReference type="RefSeq" id="WP_379817369.1">
    <property type="nucleotide sequence ID" value="NZ_JBHUDZ010000001.1"/>
</dbReference>
<dbReference type="Proteomes" id="UP001597138">
    <property type="component" value="Unassembled WGS sequence"/>
</dbReference>
<name>A0ABW4H7Y6_9FLAO</name>
<evidence type="ECO:0000313" key="2">
    <source>
        <dbReference type="Proteomes" id="UP001597138"/>
    </source>
</evidence>
<reference evidence="2" key="1">
    <citation type="journal article" date="2019" name="Int. J. Syst. Evol. Microbiol.">
        <title>The Global Catalogue of Microorganisms (GCM) 10K type strain sequencing project: providing services to taxonomists for standard genome sequencing and annotation.</title>
        <authorList>
            <consortium name="The Broad Institute Genomics Platform"/>
            <consortium name="The Broad Institute Genome Sequencing Center for Infectious Disease"/>
            <person name="Wu L."/>
            <person name="Ma J."/>
        </authorList>
    </citation>
    <scope>NUCLEOTIDE SEQUENCE [LARGE SCALE GENOMIC DNA]</scope>
    <source>
        <strain evidence="2">CCUG 70865</strain>
    </source>
</reference>
<evidence type="ECO:0000313" key="1">
    <source>
        <dbReference type="EMBL" id="MFD1601291.1"/>
    </source>
</evidence>
<proteinExistence type="predicted"/>
<protein>
    <recommendedName>
        <fullName evidence="3">Secreted protein</fullName>
    </recommendedName>
</protein>
<sequence length="205" mass="24197">MFKQVVYSFICLFTIELYSQSQYKIPVYENKRKIGNINDITSSYCNDCYAIYRYKIFNKDLLIKIPVEINELQNGKIAQNYLKGICTIVLTKKNKNTIIIKFNSIYNGNSYWLDISKINGQLYITKKFKYSNSVHHKKADDGDVESFLSTLICSQSLRIRIKTEISFSNLFEKEDKKNICFDCPINYTIDECVRTQQKKKKFVWK</sequence>
<keyword evidence="2" id="KW-1185">Reference proteome</keyword>